<feature type="binding site" evidence="15 16">
    <location>
        <position position="113"/>
    </location>
    <ligand>
        <name>S-adenosyl-L-methionine</name>
        <dbReference type="ChEBI" id="CHEBI:59789"/>
    </ligand>
</feature>
<comment type="catalytic activity">
    <reaction evidence="14 15 17">
        <text>guanosine(37) in tRNA + S-adenosyl-L-methionine = N(1)-methylguanosine(37) in tRNA + S-adenosyl-L-homocysteine + H(+)</text>
        <dbReference type="Rhea" id="RHEA:36899"/>
        <dbReference type="Rhea" id="RHEA-COMP:10145"/>
        <dbReference type="Rhea" id="RHEA-COMP:10147"/>
        <dbReference type="ChEBI" id="CHEBI:15378"/>
        <dbReference type="ChEBI" id="CHEBI:57856"/>
        <dbReference type="ChEBI" id="CHEBI:59789"/>
        <dbReference type="ChEBI" id="CHEBI:73542"/>
        <dbReference type="ChEBI" id="CHEBI:74269"/>
        <dbReference type="EC" id="2.1.1.228"/>
    </reaction>
</comment>
<dbReference type="Gene3D" id="3.40.1280.10">
    <property type="match status" value="1"/>
</dbReference>
<keyword evidence="20" id="KW-1185">Reference proteome</keyword>
<keyword evidence="11 15" id="KW-0819">tRNA processing</keyword>
<dbReference type="InterPro" id="IPR029026">
    <property type="entry name" value="tRNA_m1G_MTases_N"/>
</dbReference>
<comment type="function">
    <text evidence="1 15 17">Specifically methylates guanosine-37 in various tRNAs.</text>
</comment>
<dbReference type="SUPFAM" id="SSF75217">
    <property type="entry name" value="alpha/beta knot"/>
    <property type="match status" value="1"/>
</dbReference>
<dbReference type="KEGG" id="gbi:PG2T_10210"/>
<dbReference type="PANTHER" id="PTHR46417">
    <property type="entry name" value="TRNA (GUANINE-N(1)-)-METHYLTRANSFERASE"/>
    <property type="match status" value="1"/>
</dbReference>
<proteinExistence type="inferred from homology"/>
<dbReference type="FunCoup" id="A0A1B1YUQ6">
    <property type="interactions" value="512"/>
</dbReference>
<evidence type="ECO:0000256" key="2">
    <source>
        <dbReference type="ARBA" id="ARBA00004496"/>
    </source>
</evidence>
<comment type="caution">
    <text evidence="15">Lacks conserved residue(s) required for the propagation of feature annotation.</text>
</comment>
<evidence type="ECO:0000256" key="17">
    <source>
        <dbReference type="RuleBase" id="RU003464"/>
    </source>
</evidence>
<sequence length="257" mass="28090">MRIDVVTLFPELVDAVAQHGVVGRAIGSGIASLHSWQLRDFAADRHRTVDDAPFGGGPGMVLKAEPVLAAIAAARAAAAEPVRVAYLSPQGRRFDQAAACELAGRQRLLLLCGRYEGVDERALELAVDEEWSCGDYVLSGGELPAMMMIDAVVRLLPGALGDAESAQQDSFMHGLLDHPHYTRPQVLEGRAVPPVLLGGDHARVARWRLQQALARTWRRRPDLLAELKLTHEQQRLLDEYRTMADADGHCPALDNQE</sequence>
<evidence type="ECO:0000256" key="6">
    <source>
        <dbReference type="ARBA" id="ARBA00014679"/>
    </source>
</evidence>
<evidence type="ECO:0000256" key="4">
    <source>
        <dbReference type="ARBA" id="ARBA00011738"/>
    </source>
</evidence>
<dbReference type="STRING" id="1810504.PG2T_10210"/>
<dbReference type="InterPro" id="IPR002649">
    <property type="entry name" value="tRNA_m1G_MeTrfase_TrmD"/>
</dbReference>
<dbReference type="OrthoDB" id="9807416at2"/>
<evidence type="ECO:0000256" key="15">
    <source>
        <dbReference type="HAMAP-Rule" id="MF_00605"/>
    </source>
</evidence>
<dbReference type="Gene3D" id="1.10.1270.20">
    <property type="entry name" value="tRNA(m1g37)methyltransferase, domain 2"/>
    <property type="match status" value="1"/>
</dbReference>
<comment type="subcellular location">
    <subcellularLocation>
        <location evidence="2 15 17">Cytoplasm</location>
    </subcellularLocation>
</comment>
<dbReference type="RefSeq" id="WP_068804866.1">
    <property type="nucleotide sequence ID" value="NZ_CP014671.1"/>
</dbReference>
<keyword evidence="9 15" id="KW-0808">Transferase</keyword>
<dbReference type="AlphaFoldDB" id="A0A1B1YUQ6"/>
<dbReference type="NCBIfam" id="TIGR00088">
    <property type="entry name" value="trmD"/>
    <property type="match status" value="1"/>
</dbReference>
<evidence type="ECO:0000256" key="16">
    <source>
        <dbReference type="PIRSR" id="PIRSR000386-1"/>
    </source>
</evidence>
<organism evidence="19 20">
    <name type="scientific">Immundisolibacter cernigliae</name>
    <dbReference type="NCBI Taxonomy" id="1810504"/>
    <lineage>
        <taxon>Bacteria</taxon>
        <taxon>Pseudomonadati</taxon>
        <taxon>Pseudomonadota</taxon>
        <taxon>Gammaproteobacteria</taxon>
        <taxon>Immundisolibacterales</taxon>
        <taxon>Immundisolibacteraceae</taxon>
        <taxon>Immundisolibacter</taxon>
    </lineage>
</organism>
<evidence type="ECO:0000256" key="11">
    <source>
        <dbReference type="ARBA" id="ARBA00022694"/>
    </source>
</evidence>
<evidence type="ECO:0000256" key="9">
    <source>
        <dbReference type="ARBA" id="ARBA00022679"/>
    </source>
</evidence>
<dbReference type="EMBL" id="CP014671">
    <property type="protein sequence ID" value="ANX04515.1"/>
    <property type="molecule type" value="Genomic_DNA"/>
</dbReference>
<name>A0A1B1YUQ6_9GAMM</name>
<evidence type="ECO:0000256" key="12">
    <source>
        <dbReference type="ARBA" id="ARBA00029736"/>
    </source>
</evidence>
<evidence type="ECO:0000313" key="19">
    <source>
        <dbReference type="EMBL" id="ANX04515.1"/>
    </source>
</evidence>
<dbReference type="NCBIfam" id="NF000648">
    <property type="entry name" value="PRK00026.1"/>
    <property type="match status" value="1"/>
</dbReference>
<dbReference type="EC" id="2.1.1.228" evidence="5 15"/>
<dbReference type="HAMAP" id="MF_00605">
    <property type="entry name" value="TrmD"/>
    <property type="match status" value="1"/>
</dbReference>
<dbReference type="FunFam" id="1.10.1270.20:FF:000001">
    <property type="entry name" value="tRNA (guanine-N(1)-)-methyltransferase"/>
    <property type="match status" value="1"/>
</dbReference>
<keyword evidence="7 15" id="KW-0963">Cytoplasm</keyword>
<protein>
    <recommendedName>
        <fullName evidence="6 15">tRNA (guanine-N(1)-)-methyltransferase</fullName>
        <ecNumber evidence="5 15">2.1.1.228</ecNumber>
    </recommendedName>
    <alternativeName>
        <fullName evidence="12 15">M1G-methyltransferase</fullName>
    </alternativeName>
    <alternativeName>
        <fullName evidence="13 15">tRNA [GM37] methyltransferase</fullName>
    </alternativeName>
</protein>
<evidence type="ECO:0000256" key="5">
    <source>
        <dbReference type="ARBA" id="ARBA00012807"/>
    </source>
</evidence>
<evidence type="ECO:0000256" key="1">
    <source>
        <dbReference type="ARBA" id="ARBA00002634"/>
    </source>
</evidence>
<comment type="similarity">
    <text evidence="3 15 17">Belongs to the RNA methyltransferase TrmD family.</text>
</comment>
<evidence type="ECO:0000256" key="3">
    <source>
        <dbReference type="ARBA" id="ARBA00007630"/>
    </source>
</evidence>
<accession>A0A1B1YUQ6</accession>
<keyword evidence="10 15" id="KW-0949">S-adenosyl-L-methionine</keyword>
<dbReference type="PIRSF" id="PIRSF000386">
    <property type="entry name" value="tRNA_mtase"/>
    <property type="match status" value="1"/>
</dbReference>
<dbReference type="InParanoid" id="A0A1B1YUQ6"/>
<evidence type="ECO:0000256" key="13">
    <source>
        <dbReference type="ARBA" id="ARBA00033392"/>
    </source>
</evidence>
<dbReference type="Pfam" id="PF01746">
    <property type="entry name" value="tRNA_m1G_MT"/>
    <property type="match status" value="1"/>
</dbReference>
<dbReference type="PANTHER" id="PTHR46417:SF1">
    <property type="entry name" value="TRNA (GUANINE-N(1)-)-METHYLTRANSFERASE"/>
    <property type="match status" value="1"/>
</dbReference>
<evidence type="ECO:0000256" key="8">
    <source>
        <dbReference type="ARBA" id="ARBA00022603"/>
    </source>
</evidence>
<dbReference type="GO" id="GO:0052906">
    <property type="term" value="F:tRNA (guanine(37)-N1)-methyltransferase activity"/>
    <property type="evidence" value="ECO:0007669"/>
    <property type="project" value="UniProtKB-UniRule"/>
</dbReference>
<feature type="domain" description="tRNA methyltransferase TRMD/TRM10-type" evidence="18">
    <location>
        <begin position="1"/>
        <end position="225"/>
    </location>
</feature>
<dbReference type="Proteomes" id="UP000092952">
    <property type="component" value="Chromosome"/>
</dbReference>
<evidence type="ECO:0000256" key="7">
    <source>
        <dbReference type="ARBA" id="ARBA00022490"/>
    </source>
</evidence>
<reference evidence="20" key="1">
    <citation type="submission" date="2016-03" db="EMBL/GenBank/DDBJ databases">
        <title>Complete genome sequence of Solimmundus cernigliae, representing a novel lineage of polycyclic aromatic hydrocarbon degraders within the Gammaproteobacteria.</title>
        <authorList>
            <person name="Singleton D.R."/>
            <person name="Dickey A.N."/>
            <person name="Scholl E.H."/>
            <person name="Wright F.A."/>
            <person name="Aitken M.D."/>
        </authorList>
    </citation>
    <scope>NUCLEOTIDE SEQUENCE [LARGE SCALE GENOMIC DNA]</scope>
    <source>
        <strain evidence="20">TR3.2</strain>
    </source>
</reference>
<evidence type="ECO:0000256" key="10">
    <source>
        <dbReference type="ARBA" id="ARBA00022691"/>
    </source>
</evidence>
<dbReference type="GO" id="GO:0005829">
    <property type="term" value="C:cytosol"/>
    <property type="evidence" value="ECO:0007669"/>
    <property type="project" value="TreeGrafter"/>
</dbReference>
<dbReference type="GO" id="GO:0002939">
    <property type="term" value="P:tRNA N1-guanine methylation"/>
    <property type="evidence" value="ECO:0007669"/>
    <property type="project" value="TreeGrafter"/>
</dbReference>
<evidence type="ECO:0000313" key="20">
    <source>
        <dbReference type="Proteomes" id="UP000092952"/>
    </source>
</evidence>
<keyword evidence="8 15" id="KW-0489">Methyltransferase</keyword>
<evidence type="ECO:0000259" key="18">
    <source>
        <dbReference type="Pfam" id="PF01746"/>
    </source>
</evidence>
<dbReference type="CDD" id="cd18080">
    <property type="entry name" value="TrmD-like"/>
    <property type="match status" value="1"/>
</dbReference>
<comment type="subunit">
    <text evidence="4 15 17">Homodimer.</text>
</comment>
<dbReference type="InterPro" id="IPR016009">
    <property type="entry name" value="tRNA_MeTrfase_TRMD/TRM10"/>
</dbReference>
<dbReference type="FunFam" id="3.40.1280.10:FF:000001">
    <property type="entry name" value="tRNA (guanine-N(1)-)-methyltransferase"/>
    <property type="match status" value="1"/>
</dbReference>
<gene>
    <name evidence="15" type="primary">trmD</name>
    <name evidence="19" type="ORF">PG2T_10210</name>
</gene>
<dbReference type="InterPro" id="IPR029028">
    <property type="entry name" value="Alpha/beta_knot_MTases"/>
</dbReference>
<evidence type="ECO:0000256" key="14">
    <source>
        <dbReference type="ARBA" id="ARBA00047783"/>
    </source>
</evidence>
<dbReference type="InterPro" id="IPR023148">
    <property type="entry name" value="tRNA_m1G_MeTrfase_C_sf"/>
</dbReference>